<protein>
    <submittedName>
        <fullName evidence="3">Universal stress protein</fullName>
    </submittedName>
</protein>
<dbReference type="InterPro" id="IPR006015">
    <property type="entry name" value="Universal_stress_UspA"/>
</dbReference>
<dbReference type="SUPFAM" id="SSF52402">
    <property type="entry name" value="Adenine nucleotide alpha hydrolases-like"/>
    <property type="match status" value="1"/>
</dbReference>
<dbReference type="InterPro" id="IPR014729">
    <property type="entry name" value="Rossmann-like_a/b/a_fold"/>
</dbReference>
<proteinExistence type="inferred from homology"/>
<dbReference type="Pfam" id="PF00582">
    <property type="entry name" value="Usp"/>
    <property type="match status" value="1"/>
</dbReference>
<dbReference type="AlphaFoldDB" id="A0ABD5PKD6"/>
<organism evidence="3 4">
    <name type="scientific">Halosolutus amylolyticus</name>
    <dbReference type="NCBI Taxonomy" id="2932267"/>
    <lineage>
        <taxon>Archaea</taxon>
        <taxon>Methanobacteriati</taxon>
        <taxon>Methanobacteriota</taxon>
        <taxon>Stenosarchaea group</taxon>
        <taxon>Halobacteria</taxon>
        <taxon>Halobacteriales</taxon>
        <taxon>Natrialbaceae</taxon>
        <taxon>Halosolutus</taxon>
    </lineage>
</organism>
<dbReference type="Proteomes" id="UP001595898">
    <property type="component" value="Unassembled WGS sequence"/>
</dbReference>
<feature type="domain" description="UspA" evidence="2">
    <location>
        <begin position="3"/>
        <end position="138"/>
    </location>
</feature>
<dbReference type="PANTHER" id="PTHR46268:SF24">
    <property type="entry name" value="UNIVERSAL STRESS PROTEIN"/>
    <property type="match status" value="1"/>
</dbReference>
<comment type="similarity">
    <text evidence="1">Belongs to the universal stress protein A family.</text>
</comment>
<sequence>MAVLVAYDGSAPAQKAAERAFSEYADEEIILLRVVEAADGSTGAGIELAKDFFGKRKEEASEDFQEEVTDLAGADDVDFRTEIAVGNPAREVVRYAEEHDVDLIIVGNHGRSGVSRVLLGSVAEKIVRRAPVPVTVVR</sequence>
<reference evidence="3 4" key="1">
    <citation type="journal article" date="2019" name="Int. J. Syst. Evol. Microbiol.">
        <title>The Global Catalogue of Microorganisms (GCM) 10K type strain sequencing project: providing services to taxonomists for standard genome sequencing and annotation.</title>
        <authorList>
            <consortium name="The Broad Institute Genomics Platform"/>
            <consortium name="The Broad Institute Genome Sequencing Center for Infectious Disease"/>
            <person name="Wu L."/>
            <person name="Ma J."/>
        </authorList>
    </citation>
    <scope>NUCLEOTIDE SEQUENCE [LARGE SCALE GENOMIC DNA]</scope>
    <source>
        <strain evidence="3 4">WLHS5</strain>
    </source>
</reference>
<gene>
    <name evidence="3" type="ORF">ACFO5R_03700</name>
</gene>
<dbReference type="CDD" id="cd00293">
    <property type="entry name" value="USP-like"/>
    <property type="match status" value="1"/>
</dbReference>
<dbReference type="RefSeq" id="WP_250139182.1">
    <property type="nucleotide sequence ID" value="NZ_JALIQP010000001.1"/>
</dbReference>
<name>A0ABD5PKD6_9EURY</name>
<comment type="caution">
    <text evidence="3">The sequence shown here is derived from an EMBL/GenBank/DDBJ whole genome shotgun (WGS) entry which is preliminary data.</text>
</comment>
<evidence type="ECO:0000313" key="3">
    <source>
        <dbReference type="EMBL" id="MFC4541032.1"/>
    </source>
</evidence>
<dbReference type="Gene3D" id="3.40.50.620">
    <property type="entry name" value="HUPs"/>
    <property type="match status" value="1"/>
</dbReference>
<evidence type="ECO:0000313" key="4">
    <source>
        <dbReference type="Proteomes" id="UP001595898"/>
    </source>
</evidence>
<evidence type="ECO:0000256" key="1">
    <source>
        <dbReference type="ARBA" id="ARBA00008791"/>
    </source>
</evidence>
<evidence type="ECO:0000259" key="2">
    <source>
        <dbReference type="Pfam" id="PF00582"/>
    </source>
</evidence>
<accession>A0ABD5PKD6</accession>
<dbReference type="PRINTS" id="PR01438">
    <property type="entry name" value="UNVRSLSTRESS"/>
</dbReference>
<dbReference type="EMBL" id="JBHSFA010000002">
    <property type="protein sequence ID" value="MFC4541032.1"/>
    <property type="molecule type" value="Genomic_DNA"/>
</dbReference>
<dbReference type="PANTHER" id="PTHR46268">
    <property type="entry name" value="STRESS RESPONSE PROTEIN NHAX"/>
    <property type="match status" value="1"/>
</dbReference>
<dbReference type="InterPro" id="IPR006016">
    <property type="entry name" value="UspA"/>
</dbReference>
<keyword evidence="4" id="KW-1185">Reference proteome</keyword>